<gene>
    <name evidence="2" type="ORF">GOB84_06925</name>
</gene>
<keyword evidence="1" id="KW-0732">Signal</keyword>
<feature type="signal peptide" evidence="1">
    <location>
        <begin position="1"/>
        <end position="30"/>
    </location>
</feature>
<organism evidence="2 3">
    <name type="scientific">Acetobacter fallax</name>
    <dbReference type="NCBI Taxonomy" id="1737473"/>
    <lineage>
        <taxon>Bacteria</taxon>
        <taxon>Pseudomonadati</taxon>
        <taxon>Pseudomonadota</taxon>
        <taxon>Alphaproteobacteria</taxon>
        <taxon>Acetobacterales</taxon>
        <taxon>Acetobacteraceae</taxon>
        <taxon>Acetobacter</taxon>
    </lineage>
</organism>
<dbReference type="Proteomes" id="UP000615326">
    <property type="component" value="Unassembled WGS sequence"/>
</dbReference>
<keyword evidence="3" id="KW-1185">Reference proteome</keyword>
<evidence type="ECO:0000256" key="1">
    <source>
        <dbReference type="SAM" id="SignalP"/>
    </source>
</evidence>
<feature type="chain" id="PRO_5046954004" evidence="1">
    <location>
        <begin position="31"/>
        <end position="243"/>
    </location>
</feature>
<evidence type="ECO:0000313" key="2">
    <source>
        <dbReference type="EMBL" id="NHO32298.1"/>
    </source>
</evidence>
<accession>A0ABX0KAT0</accession>
<sequence length="243" mass="24993">MPGSVMRQFFHFMAIVFGTATTCAVFPACAANTGNVSVYDFSVLPSFNGTVAQYLPSPGGGVTGVLLTDGTEVLVSSDLAWALPKIVKRGEHITGTGLKGKTLPLVRAFTISGPHGERTEDTGITMPRHSPEMIAGPDIAAHGTVWMRLYDVQGALNGVVLKDHTVVKVPPGAAARIATWLVPGATVFAAGPGTSGELGVAINAHEIGPDSHQLISLAAEDAPPPGPPPGSPGYDIISAAETH</sequence>
<protein>
    <submittedName>
        <fullName evidence="2">Uncharacterized protein</fullName>
    </submittedName>
</protein>
<reference evidence="2 3" key="1">
    <citation type="journal article" date="2020" name="Int. J. Syst. Evol. Microbiol.">
        <title>Novel acetic acid bacteria from cider fermentations: Acetobacter conturbans sp. nov. and Acetobacter fallax sp. nov.</title>
        <authorList>
            <person name="Sombolestani A.S."/>
            <person name="Cleenwerck I."/>
            <person name="Cnockaert M."/>
            <person name="Borremans W."/>
            <person name="Wieme A.D."/>
            <person name="De Vuyst L."/>
            <person name="Vandamme P."/>
        </authorList>
    </citation>
    <scope>NUCLEOTIDE SEQUENCE [LARGE SCALE GENOMIC DNA]</scope>
    <source>
        <strain evidence="2 3">LMG 1637</strain>
    </source>
</reference>
<dbReference type="RefSeq" id="WP_173576832.1">
    <property type="nucleotide sequence ID" value="NZ_WOSW01000009.1"/>
</dbReference>
<proteinExistence type="predicted"/>
<comment type="caution">
    <text evidence="2">The sequence shown here is derived from an EMBL/GenBank/DDBJ whole genome shotgun (WGS) entry which is preliminary data.</text>
</comment>
<evidence type="ECO:0000313" key="3">
    <source>
        <dbReference type="Proteomes" id="UP000615326"/>
    </source>
</evidence>
<name>A0ABX0KAT0_9PROT</name>
<dbReference type="EMBL" id="WOSW01000009">
    <property type="protein sequence ID" value="NHO32298.1"/>
    <property type="molecule type" value="Genomic_DNA"/>
</dbReference>